<dbReference type="GO" id="GO:0006635">
    <property type="term" value="P:fatty acid beta-oxidation"/>
    <property type="evidence" value="ECO:0007669"/>
    <property type="project" value="TreeGrafter"/>
</dbReference>
<dbReference type="Pfam" id="PF00378">
    <property type="entry name" value="ECH_1"/>
    <property type="match status" value="1"/>
</dbReference>
<dbReference type="EMBL" id="HBGT01009477">
    <property type="protein sequence ID" value="CAD9401932.1"/>
    <property type="molecule type" value="Transcribed_RNA"/>
</dbReference>
<keyword evidence="3" id="KW-0511">Multifunctional enzyme</keyword>
<dbReference type="PANTHER" id="PTHR23309:SF49">
    <property type="entry name" value="PEROXISOMAL BIFUNCTIONAL ENZYME"/>
    <property type="match status" value="1"/>
</dbReference>
<evidence type="ECO:0000313" key="4">
    <source>
        <dbReference type="EMBL" id="CAD9401932.1"/>
    </source>
</evidence>
<dbReference type="GO" id="GO:0016829">
    <property type="term" value="F:lyase activity"/>
    <property type="evidence" value="ECO:0007669"/>
    <property type="project" value="UniProtKB-KW"/>
</dbReference>
<organism evidence="4">
    <name type="scientific">Florenciella parvula</name>
    <dbReference type="NCBI Taxonomy" id="236787"/>
    <lineage>
        <taxon>Eukaryota</taxon>
        <taxon>Sar</taxon>
        <taxon>Stramenopiles</taxon>
        <taxon>Ochrophyta</taxon>
        <taxon>Dictyochophyceae</taxon>
        <taxon>Florenciellales</taxon>
        <taxon>Florenciella</taxon>
    </lineage>
</organism>
<evidence type="ECO:0000256" key="3">
    <source>
        <dbReference type="ARBA" id="ARBA00023268"/>
    </source>
</evidence>
<keyword evidence="2" id="KW-0456">Lyase</keyword>
<dbReference type="CDD" id="cd06558">
    <property type="entry name" value="crotonase-like"/>
    <property type="match status" value="1"/>
</dbReference>
<dbReference type="AlphaFoldDB" id="A0A7S2BN60"/>
<keyword evidence="1" id="KW-0413">Isomerase</keyword>
<dbReference type="GO" id="GO:0003857">
    <property type="term" value="F:(3S)-3-hydroxyacyl-CoA dehydrogenase (NAD+) activity"/>
    <property type="evidence" value="ECO:0007669"/>
    <property type="project" value="TreeGrafter"/>
</dbReference>
<proteinExistence type="predicted"/>
<accession>A0A7S2BN60</accession>
<dbReference type="InterPro" id="IPR001753">
    <property type="entry name" value="Enoyl-CoA_hydra/iso"/>
</dbReference>
<dbReference type="GO" id="GO:0005777">
    <property type="term" value="C:peroxisome"/>
    <property type="evidence" value="ECO:0007669"/>
    <property type="project" value="TreeGrafter"/>
</dbReference>
<protein>
    <recommendedName>
        <fullName evidence="5">Enoyl-CoA hydratase/isomerase family protein</fullName>
    </recommendedName>
</protein>
<evidence type="ECO:0000256" key="2">
    <source>
        <dbReference type="ARBA" id="ARBA00023239"/>
    </source>
</evidence>
<dbReference type="SUPFAM" id="SSF52096">
    <property type="entry name" value="ClpP/crotonase"/>
    <property type="match status" value="1"/>
</dbReference>
<dbReference type="Gene3D" id="3.90.226.10">
    <property type="entry name" value="2-enoyl-CoA Hydratase, Chain A, domain 1"/>
    <property type="match status" value="1"/>
</dbReference>
<gene>
    <name evidence="4" type="ORF">FPAR1323_LOCUS5181</name>
</gene>
<name>A0A7S2BN60_9STRA</name>
<evidence type="ECO:0000256" key="1">
    <source>
        <dbReference type="ARBA" id="ARBA00023235"/>
    </source>
</evidence>
<dbReference type="PANTHER" id="PTHR23309">
    <property type="entry name" value="3-HYDROXYACYL-COA DEHYROGENASE"/>
    <property type="match status" value="1"/>
</dbReference>
<sequence>MSVQFLLRGPSANVALLELTNPPVNGLSVSLRRDIVAALDRAHGERGVQACLLVGSGRTWPAGADIAEFAGGLGGPAFASPTLNEVIAALEQSTLPTIAAIHGTALGGGLETALGCHWRVATPRARFGLPEVHLGILPGAGGTQRLPRVVGVETATDMMTSGRMIGADEALRAGMVTALLDTAADTDADVLVAC</sequence>
<dbReference type="GO" id="GO:0016853">
    <property type="term" value="F:isomerase activity"/>
    <property type="evidence" value="ECO:0007669"/>
    <property type="project" value="UniProtKB-KW"/>
</dbReference>
<reference evidence="4" key="1">
    <citation type="submission" date="2021-01" db="EMBL/GenBank/DDBJ databases">
        <authorList>
            <person name="Corre E."/>
            <person name="Pelletier E."/>
            <person name="Niang G."/>
            <person name="Scheremetjew M."/>
            <person name="Finn R."/>
            <person name="Kale V."/>
            <person name="Holt S."/>
            <person name="Cochrane G."/>
            <person name="Meng A."/>
            <person name="Brown T."/>
            <person name="Cohen L."/>
        </authorList>
    </citation>
    <scope>NUCLEOTIDE SEQUENCE</scope>
    <source>
        <strain evidence="4">RCC1693</strain>
    </source>
</reference>
<evidence type="ECO:0008006" key="5">
    <source>
        <dbReference type="Google" id="ProtNLM"/>
    </source>
</evidence>
<dbReference type="InterPro" id="IPR029045">
    <property type="entry name" value="ClpP/crotonase-like_dom_sf"/>
</dbReference>